<organism evidence="2 3">
    <name type="scientific">Flavobacterium difficile</name>
    <dbReference type="NCBI Taxonomy" id="2709659"/>
    <lineage>
        <taxon>Bacteria</taxon>
        <taxon>Pseudomonadati</taxon>
        <taxon>Bacteroidota</taxon>
        <taxon>Flavobacteriia</taxon>
        <taxon>Flavobacteriales</taxon>
        <taxon>Flavobacteriaceae</taxon>
        <taxon>Flavobacterium</taxon>
    </lineage>
</organism>
<proteinExistence type="predicted"/>
<dbReference type="RefSeq" id="WP_166077955.1">
    <property type="nucleotide sequence ID" value="NZ_JAAJBT010000008.1"/>
</dbReference>
<keyword evidence="1" id="KW-0732">Signal</keyword>
<dbReference type="EMBL" id="JAAJBT010000008">
    <property type="protein sequence ID" value="NHM02819.1"/>
    <property type="molecule type" value="Genomic_DNA"/>
</dbReference>
<keyword evidence="3" id="KW-1185">Reference proteome</keyword>
<evidence type="ECO:0000313" key="3">
    <source>
        <dbReference type="Proteomes" id="UP000800984"/>
    </source>
</evidence>
<comment type="caution">
    <text evidence="2">The sequence shown here is derived from an EMBL/GenBank/DDBJ whole genome shotgun (WGS) entry which is preliminary data.</text>
</comment>
<gene>
    <name evidence="2" type="ORF">G4D72_11950</name>
</gene>
<evidence type="ECO:0000313" key="2">
    <source>
        <dbReference type="EMBL" id="NHM02819.1"/>
    </source>
</evidence>
<feature type="chain" id="PRO_5046993367" evidence="1">
    <location>
        <begin position="19"/>
        <end position="311"/>
    </location>
</feature>
<accession>A0ABX0IAF5</accession>
<reference evidence="2 3" key="1">
    <citation type="submission" date="2020-02" db="EMBL/GenBank/DDBJ databases">
        <authorList>
            <person name="Chen W.-M."/>
        </authorList>
    </citation>
    <scope>NUCLEOTIDE SEQUENCE [LARGE SCALE GENOMIC DNA]</scope>
    <source>
        <strain evidence="2 3">KDG-16</strain>
    </source>
</reference>
<protein>
    <submittedName>
        <fullName evidence="2">Uncharacterized protein</fullName>
    </submittedName>
</protein>
<feature type="signal peptide" evidence="1">
    <location>
        <begin position="1"/>
        <end position="18"/>
    </location>
</feature>
<evidence type="ECO:0000256" key="1">
    <source>
        <dbReference type="SAM" id="SignalP"/>
    </source>
</evidence>
<sequence length="311" mass="37299">MKKLLFLFFAILPYYLIAQDSKVEKVILEFRYFKYPTTEYRIDYKKNELTCIKKYKTYDYNDTIVFNKTYKFTNKDFEIIKHELNQNIPDSVLLKSEPTLDGGGFVINYFRKNRKKSELIINNPSRKSEKYIHEFKIIDNFFDFAYSIVKDSTGIKTLDETYDPYFTGLPIRKISENPLEYKIWGNISGNASWKNDLIPFLESLPKDKCVIIDCDNQLSYSWQEDILRLYIIKNSNLRFANMDWLKYTREKIIEFKEKIKSIGNNETELNKLKKTTTYNLYMNNIVEIDKWLELPEKLIFTTVEEYKKNCL</sequence>
<dbReference type="Proteomes" id="UP000800984">
    <property type="component" value="Unassembled WGS sequence"/>
</dbReference>
<name>A0ABX0IAF5_9FLAO</name>